<gene>
    <name evidence="13" type="ORF">FC07_GL003042</name>
</gene>
<dbReference type="NCBIfam" id="TIGR00676">
    <property type="entry name" value="fadh2"/>
    <property type="match status" value="1"/>
</dbReference>
<dbReference type="PANTHER" id="PTHR45754:SF3">
    <property type="entry name" value="METHYLENETETRAHYDROFOLATE REDUCTASE (NADPH)"/>
    <property type="match status" value="1"/>
</dbReference>
<evidence type="ECO:0000313" key="13">
    <source>
        <dbReference type="EMBL" id="KRK36361.1"/>
    </source>
</evidence>
<dbReference type="EC" id="1.5.1.54" evidence="12"/>
<dbReference type="SUPFAM" id="SSF51730">
    <property type="entry name" value="FAD-linked oxidoreductase"/>
    <property type="match status" value="1"/>
</dbReference>
<dbReference type="RefSeq" id="WP_057904649.1">
    <property type="nucleotide sequence ID" value="NZ_AZDA01000065.1"/>
</dbReference>
<evidence type="ECO:0000256" key="6">
    <source>
        <dbReference type="ARBA" id="ARBA00022827"/>
    </source>
</evidence>
<keyword evidence="9" id="KW-0486">Methionine biosynthesis</keyword>
<keyword evidence="5 12" id="KW-0285">Flavoprotein</keyword>
<keyword evidence="14" id="KW-1185">Reference proteome</keyword>
<evidence type="ECO:0000256" key="2">
    <source>
        <dbReference type="ARBA" id="ARBA00004777"/>
    </source>
</evidence>
<reference evidence="13 14" key="1">
    <citation type="journal article" date="2015" name="Genome Announc.">
        <title>Expanding the biotechnology potential of lactobacilli through comparative genomics of 213 strains and associated genera.</title>
        <authorList>
            <person name="Sun Z."/>
            <person name="Harris H.M."/>
            <person name="McCann A."/>
            <person name="Guo C."/>
            <person name="Argimon S."/>
            <person name="Zhang W."/>
            <person name="Yang X."/>
            <person name="Jeffery I.B."/>
            <person name="Cooney J.C."/>
            <person name="Kagawa T.F."/>
            <person name="Liu W."/>
            <person name="Song Y."/>
            <person name="Salvetti E."/>
            <person name="Wrobel A."/>
            <person name="Rasinkangas P."/>
            <person name="Parkhill J."/>
            <person name="Rea M.C."/>
            <person name="O'Sullivan O."/>
            <person name="Ritari J."/>
            <person name="Douillard F.P."/>
            <person name="Paul Ross R."/>
            <person name="Yang R."/>
            <person name="Briner A.E."/>
            <person name="Felis G.E."/>
            <person name="de Vos W.M."/>
            <person name="Barrangou R."/>
            <person name="Klaenhammer T.R."/>
            <person name="Caufield P.W."/>
            <person name="Cui Y."/>
            <person name="Zhang H."/>
            <person name="O'Toole P.W."/>
        </authorList>
    </citation>
    <scope>NUCLEOTIDE SEQUENCE [LARGE SCALE GENOMIC DNA]</scope>
    <source>
        <strain evidence="13 14">DSM 20003</strain>
    </source>
</reference>
<keyword evidence="4" id="KW-0028">Amino-acid biosynthesis</keyword>
<evidence type="ECO:0000256" key="1">
    <source>
        <dbReference type="ARBA" id="ARBA00001974"/>
    </source>
</evidence>
<dbReference type="PANTHER" id="PTHR45754">
    <property type="entry name" value="METHYLENETETRAHYDROFOLATE REDUCTASE"/>
    <property type="match status" value="1"/>
</dbReference>
<dbReference type="GO" id="GO:0005829">
    <property type="term" value="C:cytosol"/>
    <property type="evidence" value="ECO:0007669"/>
    <property type="project" value="InterPro"/>
</dbReference>
<evidence type="ECO:0000256" key="3">
    <source>
        <dbReference type="ARBA" id="ARBA00006743"/>
    </source>
</evidence>
<evidence type="ECO:0000256" key="10">
    <source>
        <dbReference type="ARBA" id="ARBA00034478"/>
    </source>
</evidence>
<dbReference type="Pfam" id="PF02219">
    <property type="entry name" value="MTHFR"/>
    <property type="match status" value="1"/>
</dbReference>
<dbReference type="CDD" id="cd00537">
    <property type="entry name" value="MTHFR"/>
    <property type="match status" value="1"/>
</dbReference>
<comment type="pathway">
    <text evidence="10">Amino-acid biosynthesis; L-methionine biosynthesis via de novo pathway.</text>
</comment>
<dbReference type="Proteomes" id="UP000051461">
    <property type="component" value="Unassembled WGS sequence"/>
</dbReference>
<dbReference type="GO" id="GO:0035999">
    <property type="term" value="P:tetrahydrofolate interconversion"/>
    <property type="evidence" value="ECO:0007669"/>
    <property type="project" value="UniProtKB-UniPathway"/>
</dbReference>
<comment type="caution">
    <text evidence="13">The sequence shown here is derived from an EMBL/GenBank/DDBJ whole genome shotgun (WGS) entry which is preliminary data.</text>
</comment>
<dbReference type="Gene3D" id="3.20.20.220">
    <property type="match status" value="1"/>
</dbReference>
<comment type="pathway">
    <text evidence="2 12">One-carbon metabolism; tetrahydrofolate interconversion.</text>
</comment>
<keyword evidence="7 12" id="KW-0560">Oxidoreductase</keyword>
<dbReference type="UniPathway" id="UPA00193"/>
<dbReference type="EMBL" id="AZDA01000065">
    <property type="protein sequence ID" value="KRK36361.1"/>
    <property type="molecule type" value="Genomic_DNA"/>
</dbReference>
<dbReference type="GO" id="GO:0106312">
    <property type="term" value="F:methylenetetrahydrofolate reductase (NADH) activity"/>
    <property type="evidence" value="ECO:0007669"/>
    <property type="project" value="UniProtKB-EC"/>
</dbReference>
<evidence type="ECO:0000256" key="12">
    <source>
        <dbReference type="RuleBase" id="RU003862"/>
    </source>
</evidence>
<sequence>MSLVDKFNEKTVFSFEVFPPRSTTSAEKLYQTLTDLQAIQPDFISVTLGAGGTDRYNDTVGIADRIQNQLHIPAIAHIPGLYLNEQDVLSLLSELAAHGIHHVLALRGDAIPGKTPQGVFQHADQLIQFIKANSDFEVLGACYPDTHKDAPDALHDIQNLKHKVDLGADHLISQLFFENQHFYNFREKALLAGVDVPIEAGIMPVTNKKQIERIAAVAGVPLPTKFARMLARYENNPEALRDAGIAYAIDQIADLVAQGVDGVHLYTMNNSEIANRIWSATASLFAASHKPATIK</sequence>
<evidence type="ECO:0000256" key="11">
    <source>
        <dbReference type="ARBA" id="ARBA00048628"/>
    </source>
</evidence>
<evidence type="ECO:0000256" key="8">
    <source>
        <dbReference type="ARBA" id="ARBA00023027"/>
    </source>
</evidence>
<protein>
    <recommendedName>
        <fullName evidence="12">Methylenetetrahydrofolate reductase</fullName>
        <ecNumber evidence="12">1.5.1.54</ecNumber>
    </recommendedName>
</protein>
<dbReference type="STRING" id="1423726.FC07_GL003042"/>
<dbReference type="GO" id="GO:0009086">
    <property type="term" value="P:methionine biosynthetic process"/>
    <property type="evidence" value="ECO:0007669"/>
    <property type="project" value="UniProtKB-KW"/>
</dbReference>
<evidence type="ECO:0000313" key="14">
    <source>
        <dbReference type="Proteomes" id="UP000051461"/>
    </source>
</evidence>
<evidence type="ECO:0000256" key="7">
    <source>
        <dbReference type="ARBA" id="ARBA00023002"/>
    </source>
</evidence>
<evidence type="ECO:0000256" key="9">
    <source>
        <dbReference type="ARBA" id="ARBA00023167"/>
    </source>
</evidence>
<comment type="cofactor">
    <cofactor evidence="1 12">
        <name>FAD</name>
        <dbReference type="ChEBI" id="CHEBI:57692"/>
    </cofactor>
</comment>
<name>A0A0R1GRJ3_9LACO</name>
<dbReference type="InterPro" id="IPR003171">
    <property type="entry name" value="Mehydrof_redctse-like"/>
</dbReference>
<comment type="similarity">
    <text evidence="3 12">Belongs to the methylenetetrahydrofolate reductase family.</text>
</comment>
<dbReference type="GO" id="GO:0071949">
    <property type="term" value="F:FAD binding"/>
    <property type="evidence" value="ECO:0007669"/>
    <property type="project" value="TreeGrafter"/>
</dbReference>
<accession>A0A0R1GRJ3</accession>
<dbReference type="InterPro" id="IPR004620">
    <property type="entry name" value="MTHF_reductase_bac"/>
</dbReference>
<comment type="catalytic activity">
    <reaction evidence="11">
        <text>(6S)-5-methyl-5,6,7,8-tetrahydrofolate + NAD(+) = (6R)-5,10-methylene-5,6,7,8-tetrahydrofolate + NADH + H(+)</text>
        <dbReference type="Rhea" id="RHEA:19821"/>
        <dbReference type="ChEBI" id="CHEBI:15378"/>
        <dbReference type="ChEBI" id="CHEBI:15636"/>
        <dbReference type="ChEBI" id="CHEBI:18608"/>
        <dbReference type="ChEBI" id="CHEBI:57540"/>
        <dbReference type="ChEBI" id="CHEBI:57945"/>
        <dbReference type="EC" id="1.5.1.54"/>
    </reaction>
    <physiologicalReaction direction="right-to-left" evidence="11">
        <dbReference type="Rhea" id="RHEA:19823"/>
    </physiologicalReaction>
</comment>
<proteinExistence type="inferred from homology"/>
<keyword evidence="8" id="KW-0520">NAD</keyword>
<dbReference type="AlphaFoldDB" id="A0A0R1GRJ3"/>
<evidence type="ECO:0000256" key="4">
    <source>
        <dbReference type="ARBA" id="ARBA00022605"/>
    </source>
</evidence>
<organism evidence="13 14">
    <name type="scientific">Loigolactobacillus bifermentans DSM 20003</name>
    <dbReference type="NCBI Taxonomy" id="1423726"/>
    <lineage>
        <taxon>Bacteria</taxon>
        <taxon>Bacillati</taxon>
        <taxon>Bacillota</taxon>
        <taxon>Bacilli</taxon>
        <taxon>Lactobacillales</taxon>
        <taxon>Lactobacillaceae</taxon>
        <taxon>Loigolactobacillus</taxon>
    </lineage>
</organism>
<evidence type="ECO:0000256" key="5">
    <source>
        <dbReference type="ARBA" id="ARBA00022630"/>
    </source>
</evidence>
<dbReference type="InterPro" id="IPR029041">
    <property type="entry name" value="FAD-linked_oxidoreductase-like"/>
</dbReference>
<dbReference type="OrthoDB" id="9812555at2"/>
<dbReference type="PATRIC" id="fig|1423726.3.peg.3156"/>
<keyword evidence="6 12" id="KW-0274">FAD</keyword>